<sequence length="132" mass="15207">MFYTEIHPTSDDVNRAGHVGFSTLPRWFEQGFEGIYQIINPQMDIKQGSVIVARLEVDYRAEVDGEGRVTIETGLGHMGSSSFILTQKMIQHDKTAAVSRVTMVYFDYTVKKPIPLPEDMRKRFKTHMVEYF</sequence>
<dbReference type="Pfam" id="PF13279">
    <property type="entry name" value="4HBT_2"/>
    <property type="match status" value="1"/>
</dbReference>
<dbReference type="EMBL" id="FWXY01000029">
    <property type="protein sequence ID" value="SMD07554.1"/>
    <property type="molecule type" value="Genomic_DNA"/>
</dbReference>
<keyword evidence="2" id="KW-1185">Reference proteome</keyword>
<accession>A0A1W2ECS6</accession>
<name>A0A1W2ECS6_9BACT</name>
<dbReference type="Proteomes" id="UP000192418">
    <property type="component" value="Unassembled WGS sequence"/>
</dbReference>
<evidence type="ECO:0000313" key="2">
    <source>
        <dbReference type="Proteomes" id="UP000192418"/>
    </source>
</evidence>
<dbReference type="InterPro" id="IPR029069">
    <property type="entry name" value="HotDog_dom_sf"/>
</dbReference>
<dbReference type="SUPFAM" id="SSF54637">
    <property type="entry name" value="Thioesterase/thiol ester dehydrase-isomerase"/>
    <property type="match status" value="1"/>
</dbReference>
<reference evidence="1 2" key="1">
    <citation type="submission" date="2017-04" db="EMBL/GenBank/DDBJ databases">
        <authorList>
            <person name="Afonso C.L."/>
            <person name="Miller P.J."/>
            <person name="Scott M.A."/>
            <person name="Spackman E."/>
            <person name="Goraichik I."/>
            <person name="Dimitrov K.M."/>
            <person name="Suarez D.L."/>
            <person name="Swayne D.E."/>
        </authorList>
    </citation>
    <scope>NUCLEOTIDE SEQUENCE [LARGE SCALE GENOMIC DNA]</scope>
    <source>
        <strain evidence="1 2">DSM 3385</strain>
    </source>
</reference>
<dbReference type="CDD" id="cd00586">
    <property type="entry name" value="4HBT"/>
    <property type="match status" value="1"/>
</dbReference>
<gene>
    <name evidence="1" type="ORF">SAMN02746065_1295</name>
</gene>
<organism evidence="1 2">
    <name type="scientific">Desulfocicer vacuolatum DSM 3385</name>
    <dbReference type="NCBI Taxonomy" id="1121400"/>
    <lineage>
        <taxon>Bacteria</taxon>
        <taxon>Pseudomonadati</taxon>
        <taxon>Thermodesulfobacteriota</taxon>
        <taxon>Desulfobacteria</taxon>
        <taxon>Desulfobacterales</taxon>
        <taxon>Desulfobacteraceae</taxon>
        <taxon>Desulfocicer</taxon>
    </lineage>
</organism>
<proteinExistence type="predicted"/>
<dbReference type="AlphaFoldDB" id="A0A1W2ECS6"/>
<dbReference type="Gene3D" id="3.10.129.10">
    <property type="entry name" value="Hotdog Thioesterase"/>
    <property type="match status" value="1"/>
</dbReference>
<dbReference type="GO" id="GO:0016787">
    <property type="term" value="F:hydrolase activity"/>
    <property type="evidence" value="ECO:0007669"/>
    <property type="project" value="UniProtKB-KW"/>
</dbReference>
<dbReference type="RefSeq" id="WP_084071452.1">
    <property type="nucleotide sequence ID" value="NZ_FWXY01000029.1"/>
</dbReference>
<protein>
    <submittedName>
        <fullName evidence="1">Acyl-CoA thioester hydrolase</fullName>
    </submittedName>
</protein>
<dbReference type="STRING" id="1121400.SAMN02746065_1295"/>
<evidence type="ECO:0000313" key="1">
    <source>
        <dbReference type="EMBL" id="SMD07554.1"/>
    </source>
</evidence>
<dbReference type="OrthoDB" id="9799036at2"/>
<keyword evidence="1" id="KW-0378">Hydrolase</keyword>